<dbReference type="EMBL" id="BROQ01000023">
    <property type="protein sequence ID" value="GKZ19867.1"/>
    <property type="molecule type" value="Genomic_DNA"/>
</dbReference>
<evidence type="ECO:0000313" key="3">
    <source>
        <dbReference type="Proteomes" id="UP001143548"/>
    </source>
</evidence>
<evidence type="ECO:0000313" key="2">
    <source>
        <dbReference type="EMBL" id="GKZ19867.1"/>
    </source>
</evidence>
<dbReference type="PANTHER" id="PTHR21310">
    <property type="entry name" value="AMINOGLYCOSIDE PHOSPHOTRANSFERASE-RELATED-RELATED"/>
    <property type="match status" value="1"/>
</dbReference>
<dbReference type="InterPro" id="IPR051678">
    <property type="entry name" value="AGP_Transferase"/>
</dbReference>
<dbReference type="SUPFAM" id="SSF56112">
    <property type="entry name" value="Protein kinase-like (PK-like)"/>
    <property type="match status" value="1"/>
</dbReference>
<proteinExistence type="predicted"/>
<dbReference type="InterPro" id="IPR002575">
    <property type="entry name" value="Aminoglycoside_PTrfase"/>
</dbReference>
<dbReference type="Gene3D" id="3.90.1200.10">
    <property type="match status" value="1"/>
</dbReference>
<evidence type="ECO:0000259" key="1">
    <source>
        <dbReference type="Pfam" id="PF01636"/>
    </source>
</evidence>
<dbReference type="PANTHER" id="PTHR21310:SF15">
    <property type="entry name" value="AMINOGLYCOSIDE PHOSPHOTRANSFERASE DOMAIN-CONTAINING PROTEIN"/>
    <property type="match status" value="1"/>
</dbReference>
<comment type="caution">
    <text evidence="2">The sequence shown here is derived from an EMBL/GenBank/DDBJ whole genome shotgun (WGS) entry which is preliminary data.</text>
</comment>
<dbReference type="CDD" id="cd05120">
    <property type="entry name" value="APH_ChoK_like"/>
    <property type="match status" value="1"/>
</dbReference>
<reference evidence="2" key="1">
    <citation type="submission" date="2022-07" db="EMBL/GenBank/DDBJ databases">
        <title>Taxonomy of Aspergillus series Nigri: significant species reduction supported by multi-species coalescent approaches.</title>
        <authorList>
            <person name="Bian C."/>
            <person name="Kusuya Y."/>
            <person name="Sklenar F."/>
            <person name="D'hooge E."/>
            <person name="Yaguchi T."/>
            <person name="Takahashi H."/>
            <person name="Hubka V."/>
        </authorList>
    </citation>
    <scope>NUCLEOTIDE SEQUENCE</scope>
    <source>
        <strain evidence="2">CBS 733.88</strain>
    </source>
</reference>
<dbReference type="AlphaFoldDB" id="A0A9W6DM84"/>
<feature type="domain" description="Aminoglycoside phosphotransferase" evidence="1">
    <location>
        <begin position="54"/>
        <end position="255"/>
    </location>
</feature>
<name>A0A9W6DM84_9EURO</name>
<gene>
    <name evidence="2" type="ORF">AbraCBS73388_004928</name>
</gene>
<accession>A0A9W6DM84</accession>
<organism evidence="2 3">
    <name type="scientific">Aspergillus brasiliensis</name>
    <dbReference type="NCBI Taxonomy" id="319629"/>
    <lineage>
        <taxon>Eukaryota</taxon>
        <taxon>Fungi</taxon>
        <taxon>Dikarya</taxon>
        <taxon>Ascomycota</taxon>
        <taxon>Pezizomycotina</taxon>
        <taxon>Eurotiomycetes</taxon>
        <taxon>Eurotiomycetidae</taxon>
        <taxon>Eurotiales</taxon>
        <taxon>Aspergillaceae</taxon>
        <taxon>Aspergillus</taxon>
        <taxon>Aspergillus subgen. Circumdati</taxon>
    </lineage>
</organism>
<protein>
    <recommendedName>
        <fullName evidence="1">Aminoglycoside phosphotransferase domain-containing protein</fullName>
    </recommendedName>
</protein>
<dbReference type="Proteomes" id="UP001143548">
    <property type="component" value="Unassembled WGS sequence"/>
</dbReference>
<dbReference type="Pfam" id="PF01636">
    <property type="entry name" value="APH"/>
    <property type="match status" value="1"/>
</dbReference>
<sequence length="291" mass="33280">MAGQAASDEGCVACGWTHDKQLQSSYDSHLKLFYTAHDHGVWSIGTDVILKERPYDGSRNEAKALKLLASYSQNPAPELLHDWVDQDGRYFLLQERMDGDTLETVWPTLTDLQKVAIADQVAGVCKRLQFITSPRIERVNRRACSSALLFGDSEPRGPFRSDAELWDAVSLPLRQRSFPQKALDNLQKRFPQYASYVLTHGDLSIGNIMVKDGQLVGILDWEHAAYYPLGYEYILASWGVNAEDVAWKRLLQQRLDLKDSAKWFWMELYHLRNYPNLDEEGKEVLERLSAQ</sequence>
<dbReference type="InterPro" id="IPR011009">
    <property type="entry name" value="Kinase-like_dom_sf"/>
</dbReference>